<dbReference type="Pfam" id="PF11159">
    <property type="entry name" value="DUF2939"/>
    <property type="match status" value="1"/>
</dbReference>
<gene>
    <name evidence="1" type="ORF">GCM10010989_08020</name>
</gene>
<dbReference type="InterPro" id="IPR021330">
    <property type="entry name" value="DUF2939"/>
</dbReference>
<dbReference type="OrthoDB" id="7406839at2"/>
<keyword evidence="2" id="KW-1185">Reference proteome</keyword>
<dbReference type="EMBL" id="BMIO01000002">
    <property type="protein sequence ID" value="GGD36327.1"/>
    <property type="molecule type" value="Genomic_DNA"/>
</dbReference>
<dbReference type="AlphaFoldDB" id="A0A916YB31"/>
<evidence type="ECO:0000313" key="2">
    <source>
        <dbReference type="Proteomes" id="UP000598997"/>
    </source>
</evidence>
<evidence type="ECO:0008006" key="3">
    <source>
        <dbReference type="Google" id="ProtNLM"/>
    </source>
</evidence>
<organism evidence="1 2">
    <name type="scientific">Croceicoccus pelagius</name>
    <dbReference type="NCBI Taxonomy" id="1703341"/>
    <lineage>
        <taxon>Bacteria</taxon>
        <taxon>Pseudomonadati</taxon>
        <taxon>Pseudomonadota</taxon>
        <taxon>Alphaproteobacteria</taxon>
        <taxon>Sphingomonadales</taxon>
        <taxon>Erythrobacteraceae</taxon>
        <taxon>Croceicoccus</taxon>
    </lineage>
</organism>
<reference evidence="1 2" key="1">
    <citation type="journal article" date="2014" name="Int. J. Syst. Evol. Microbiol.">
        <title>Complete genome sequence of Corynebacterium casei LMG S-19264T (=DSM 44701T), isolated from a smear-ripened cheese.</title>
        <authorList>
            <consortium name="US DOE Joint Genome Institute (JGI-PGF)"/>
            <person name="Walter F."/>
            <person name="Albersmeier A."/>
            <person name="Kalinowski J."/>
            <person name="Ruckert C."/>
        </authorList>
    </citation>
    <scope>NUCLEOTIDE SEQUENCE [LARGE SCALE GENOMIC DNA]</scope>
    <source>
        <strain evidence="1 2">CGMCC 1.15358</strain>
    </source>
</reference>
<dbReference type="Proteomes" id="UP000598997">
    <property type="component" value="Unassembled WGS sequence"/>
</dbReference>
<protein>
    <recommendedName>
        <fullName evidence="3">DUF2939 domain-containing protein</fullName>
    </recommendedName>
</protein>
<comment type="caution">
    <text evidence="1">The sequence shown here is derived from an EMBL/GenBank/DDBJ whole genome shotgun (WGS) entry which is preliminary data.</text>
</comment>
<dbReference type="RefSeq" id="WP_066764656.1">
    <property type="nucleotide sequence ID" value="NZ_BMIO01000002.1"/>
</dbReference>
<proteinExistence type="predicted"/>
<accession>A0A916YB31</accession>
<name>A0A916YB31_9SPHN</name>
<sequence length="165" mass="18011">MKKFFGGLFLAAIVFGIWFFGSQFYAAHDLRQAARDGDVARLEGRVDFPAFRDSLKSQIENRIEAEAAQRGGPLGSLGSKLAKAGTDVVVDTVVTPETVAQMIRTGQAAGLVISRRESEREQVAWRFERGGFDTFRLAAEEGSGALVFRRDGLGWKLVGVDLDNA</sequence>
<evidence type="ECO:0000313" key="1">
    <source>
        <dbReference type="EMBL" id="GGD36327.1"/>
    </source>
</evidence>